<comment type="caution">
    <text evidence="3">The sequence shown here is derived from an EMBL/GenBank/DDBJ whole genome shotgun (WGS) entry which is preliminary data.</text>
</comment>
<feature type="region of interest" description="Disordered" evidence="1">
    <location>
        <begin position="1"/>
        <end position="24"/>
    </location>
</feature>
<dbReference type="InterPro" id="IPR029472">
    <property type="entry name" value="Copia-like_N"/>
</dbReference>
<evidence type="ECO:0000313" key="3">
    <source>
        <dbReference type="EMBL" id="KAF4349707.1"/>
    </source>
</evidence>
<sequence length="174" mass="19688">MVSGNKRFQKPKKKLAATHANPCRKSMDRKVKSLANPHYLLETFKTPSSSLFLSRQSFAPLIHHDASSIDTPIVTPAINPPIEPHQQNLPPVHRPAHEDSSNPYYLSSSDHPDLILVTPPLSDHNFQPRRRDFELSVGARNKTAFLKGTLPSPPEIDPLHNHWTRCNQMVMTMH</sequence>
<dbReference type="PANTHER" id="PTHR37610:SF97">
    <property type="entry name" value="RETROTRANSPOSON GAG DOMAIN-CONTAINING PROTEIN"/>
    <property type="match status" value="1"/>
</dbReference>
<reference evidence="3 4" key="1">
    <citation type="journal article" date="2020" name="bioRxiv">
        <title>Sequence and annotation of 42 cannabis genomes reveals extensive copy number variation in cannabinoid synthesis and pathogen resistance genes.</title>
        <authorList>
            <person name="Mckernan K.J."/>
            <person name="Helbert Y."/>
            <person name="Kane L.T."/>
            <person name="Ebling H."/>
            <person name="Zhang L."/>
            <person name="Liu B."/>
            <person name="Eaton Z."/>
            <person name="Mclaughlin S."/>
            <person name="Kingan S."/>
            <person name="Baybayan P."/>
            <person name="Concepcion G."/>
            <person name="Jordan M."/>
            <person name="Riva A."/>
            <person name="Barbazuk W."/>
            <person name="Harkins T."/>
        </authorList>
    </citation>
    <scope>NUCLEOTIDE SEQUENCE [LARGE SCALE GENOMIC DNA]</scope>
    <source>
        <strain evidence="4">cv. Jamaican Lion 4</strain>
        <tissue evidence="3">Leaf</tissue>
    </source>
</reference>
<dbReference type="PANTHER" id="PTHR37610">
    <property type="entry name" value="CCHC-TYPE DOMAIN-CONTAINING PROTEIN"/>
    <property type="match status" value="1"/>
</dbReference>
<accession>A0A7J6DUE3</accession>
<gene>
    <name evidence="3" type="ORF">F8388_026209</name>
</gene>
<evidence type="ECO:0000313" key="4">
    <source>
        <dbReference type="Proteomes" id="UP000525078"/>
    </source>
</evidence>
<evidence type="ECO:0000259" key="2">
    <source>
        <dbReference type="Pfam" id="PF14244"/>
    </source>
</evidence>
<organism evidence="3 4">
    <name type="scientific">Cannabis sativa</name>
    <name type="common">Hemp</name>
    <name type="synonym">Marijuana</name>
    <dbReference type="NCBI Taxonomy" id="3483"/>
    <lineage>
        <taxon>Eukaryota</taxon>
        <taxon>Viridiplantae</taxon>
        <taxon>Streptophyta</taxon>
        <taxon>Embryophyta</taxon>
        <taxon>Tracheophyta</taxon>
        <taxon>Spermatophyta</taxon>
        <taxon>Magnoliopsida</taxon>
        <taxon>eudicotyledons</taxon>
        <taxon>Gunneridae</taxon>
        <taxon>Pentapetalae</taxon>
        <taxon>rosids</taxon>
        <taxon>fabids</taxon>
        <taxon>Rosales</taxon>
        <taxon>Cannabaceae</taxon>
        <taxon>Cannabis</taxon>
    </lineage>
</organism>
<dbReference type="EMBL" id="JAATIP010000388">
    <property type="protein sequence ID" value="KAF4349707.1"/>
    <property type="molecule type" value="Genomic_DNA"/>
</dbReference>
<proteinExistence type="predicted"/>
<dbReference type="Proteomes" id="UP000525078">
    <property type="component" value="Unassembled WGS sequence"/>
</dbReference>
<dbReference type="AlphaFoldDB" id="A0A7J6DUE3"/>
<name>A0A7J6DUE3_CANSA</name>
<feature type="compositionally biased region" description="Basic residues" evidence="1">
    <location>
        <begin position="7"/>
        <end position="16"/>
    </location>
</feature>
<feature type="domain" description="Retrotransposon Copia-like N-terminal" evidence="2">
    <location>
        <begin position="108"/>
        <end position="154"/>
    </location>
</feature>
<evidence type="ECO:0000256" key="1">
    <source>
        <dbReference type="SAM" id="MobiDB-lite"/>
    </source>
</evidence>
<dbReference type="Pfam" id="PF14244">
    <property type="entry name" value="Retrotran_gag_3"/>
    <property type="match status" value="1"/>
</dbReference>
<protein>
    <recommendedName>
        <fullName evidence="2">Retrotransposon Copia-like N-terminal domain-containing protein</fullName>
    </recommendedName>
</protein>